<dbReference type="Proteomes" id="UP001430954">
    <property type="component" value="Unassembled WGS sequence"/>
</dbReference>
<feature type="compositionally biased region" description="Low complexity" evidence="1">
    <location>
        <begin position="193"/>
        <end position="203"/>
    </location>
</feature>
<dbReference type="InterPro" id="IPR007730">
    <property type="entry name" value="SPOR-like_dom"/>
</dbReference>
<evidence type="ECO:0000313" key="4">
    <source>
        <dbReference type="EMBL" id="MBZ4040281.1"/>
    </source>
</evidence>
<dbReference type="Gene3D" id="3.30.70.1070">
    <property type="entry name" value="Sporulation related repeat"/>
    <property type="match status" value="2"/>
</dbReference>
<evidence type="ECO:0000256" key="1">
    <source>
        <dbReference type="SAM" id="MobiDB-lite"/>
    </source>
</evidence>
<reference evidence="4 5" key="1">
    <citation type="submission" date="2021-09" db="EMBL/GenBank/DDBJ databases">
        <title>Lysobacter sp. 13A isolated from the river sediment.</title>
        <authorList>
            <person name="Liu H."/>
            <person name="Li S."/>
            <person name="Mao S."/>
        </authorList>
    </citation>
    <scope>NUCLEOTIDE SEQUENCE [LARGE SCALE GENOMIC DNA]</scope>
    <source>
        <strain evidence="4 5">13A</strain>
    </source>
</reference>
<dbReference type="PANTHER" id="PTHR38687">
    <property type="entry name" value="CELL DIVISION PROTEIN DEDD-RELATED"/>
    <property type="match status" value="1"/>
</dbReference>
<dbReference type="RefSeq" id="WP_223676734.1">
    <property type="nucleotide sequence ID" value="NZ_JAINZW010000006.1"/>
</dbReference>
<dbReference type="EMBL" id="JAINZW010000006">
    <property type="protein sequence ID" value="MBZ4040281.1"/>
    <property type="molecule type" value="Genomic_DNA"/>
</dbReference>
<dbReference type="InterPro" id="IPR036680">
    <property type="entry name" value="SPOR-like_sf"/>
</dbReference>
<sequence>MEPALKQRLIGAAVLVALAVIFLPMLIKGPAPESGVSDVSLDVPAQPGDDGMETRELPLLAPGDAPAGGALGLPAGQAEDGRLPTVDTTTGEGGGQGEMMPAPTAGGDYAVSFGSYASTGDAARVVEALRSSQLPGYQERVEGRDGRTIHRVRVGPYASRADAEAARLRAAHVRDDVGSQVVALDAGDPPREPASASKPAAAATTGTVKQEPLAANEPAAKPEPKPAAPKPAEPKPEPVAAPAKPAPSVPSAPAAADVGFAVQLGAFSNADEAGKLRDRVRGLGFGAFIEQVNTDKGTLTRVLAGPVSSREQAEQLKSQVAARTGINGLVRAHP</sequence>
<feature type="compositionally biased region" description="Low complexity" evidence="1">
    <location>
        <begin position="57"/>
        <end position="76"/>
    </location>
</feature>
<feature type="domain" description="SPOR" evidence="3">
    <location>
        <begin position="103"/>
        <end position="184"/>
    </location>
</feature>
<feature type="domain" description="SPOR" evidence="3">
    <location>
        <begin position="254"/>
        <end position="333"/>
    </location>
</feature>
<evidence type="ECO:0000256" key="2">
    <source>
        <dbReference type="SAM" id="Phobius"/>
    </source>
</evidence>
<keyword evidence="5" id="KW-1185">Reference proteome</keyword>
<protein>
    <submittedName>
        <fullName evidence="4">SPOR domain-containing protein</fullName>
    </submittedName>
</protein>
<gene>
    <name evidence="4" type="ORF">K6753_12150</name>
</gene>
<keyword evidence="2" id="KW-0812">Transmembrane</keyword>
<dbReference type="PROSITE" id="PS51724">
    <property type="entry name" value="SPOR"/>
    <property type="match status" value="2"/>
</dbReference>
<evidence type="ECO:0000259" key="3">
    <source>
        <dbReference type="PROSITE" id="PS51724"/>
    </source>
</evidence>
<evidence type="ECO:0000313" key="5">
    <source>
        <dbReference type="Proteomes" id="UP001430954"/>
    </source>
</evidence>
<dbReference type="PANTHER" id="PTHR38687:SF1">
    <property type="entry name" value="CELL DIVISION PROTEIN DEDD"/>
    <property type="match status" value="1"/>
</dbReference>
<keyword evidence="2" id="KW-0472">Membrane</keyword>
<proteinExistence type="predicted"/>
<organism evidence="4 5">
    <name type="scientific">Novilysobacter selenitireducens</name>
    <dbReference type="NCBI Taxonomy" id="2872639"/>
    <lineage>
        <taxon>Bacteria</taxon>
        <taxon>Pseudomonadati</taxon>
        <taxon>Pseudomonadota</taxon>
        <taxon>Gammaproteobacteria</taxon>
        <taxon>Lysobacterales</taxon>
        <taxon>Lysobacteraceae</taxon>
        <taxon>Novilysobacter</taxon>
    </lineage>
</organism>
<name>A0ABS7T8Q9_9GAMM</name>
<keyword evidence="2" id="KW-1133">Transmembrane helix</keyword>
<feature type="transmembrane region" description="Helical" evidence="2">
    <location>
        <begin position="9"/>
        <end position="27"/>
    </location>
</feature>
<accession>A0ABS7T8Q9</accession>
<dbReference type="InterPro" id="IPR052521">
    <property type="entry name" value="Cell_div_SPOR-domain"/>
</dbReference>
<dbReference type="SUPFAM" id="SSF110997">
    <property type="entry name" value="Sporulation related repeat"/>
    <property type="match status" value="2"/>
</dbReference>
<dbReference type="Pfam" id="PF05036">
    <property type="entry name" value="SPOR"/>
    <property type="match status" value="2"/>
</dbReference>
<feature type="region of interest" description="Disordered" evidence="1">
    <location>
        <begin position="183"/>
        <end position="253"/>
    </location>
</feature>
<comment type="caution">
    <text evidence="4">The sequence shown here is derived from an EMBL/GenBank/DDBJ whole genome shotgun (WGS) entry which is preliminary data.</text>
</comment>
<feature type="region of interest" description="Disordered" evidence="1">
    <location>
        <begin position="32"/>
        <end position="98"/>
    </location>
</feature>